<dbReference type="PANTHER" id="PTHR40275">
    <property type="entry name" value="SSL7038 PROTEIN"/>
    <property type="match status" value="1"/>
</dbReference>
<accession>A0A4R1K7Y7</accession>
<dbReference type="Proteomes" id="UP000294614">
    <property type="component" value="Unassembled WGS sequence"/>
</dbReference>
<sequence length="101" mass="11267">MKGRTLDEIIQEELKTSEDRKMYLELAIEEYTETGDEIQLLLAIRQVVQAGIGFTALAKNTGLSRESLYKTLSGNGNPKLKTIQLILSELGYSFTAIRKSA</sequence>
<dbReference type="OrthoDB" id="9798416at2"/>
<dbReference type="GO" id="GO:0003677">
    <property type="term" value="F:DNA binding"/>
    <property type="evidence" value="ECO:0007669"/>
    <property type="project" value="InterPro"/>
</dbReference>
<dbReference type="Pfam" id="PF21716">
    <property type="entry name" value="dnstrm_HI1420"/>
    <property type="match status" value="1"/>
</dbReference>
<dbReference type="PROSITE" id="PS50943">
    <property type="entry name" value="HTH_CROC1"/>
    <property type="match status" value="1"/>
</dbReference>
<comment type="caution">
    <text evidence="2">The sequence shown here is derived from an EMBL/GenBank/DDBJ whole genome shotgun (WGS) entry which is preliminary data.</text>
</comment>
<organism evidence="2 3">
    <name type="scientific">Seleniivibrio woodruffii</name>
    <dbReference type="NCBI Taxonomy" id="1078050"/>
    <lineage>
        <taxon>Bacteria</taxon>
        <taxon>Pseudomonadati</taxon>
        <taxon>Deferribacterota</taxon>
        <taxon>Deferribacteres</taxon>
        <taxon>Deferribacterales</taxon>
        <taxon>Geovibrionaceae</taxon>
        <taxon>Seleniivibrio</taxon>
    </lineage>
</organism>
<evidence type="ECO:0000313" key="2">
    <source>
        <dbReference type="EMBL" id="TCK59933.1"/>
    </source>
</evidence>
<name>A0A4R1K7Y7_9BACT</name>
<dbReference type="InterPro" id="IPR001387">
    <property type="entry name" value="Cro/C1-type_HTH"/>
</dbReference>
<feature type="domain" description="HTH cro/C1-type" evidence="1">
    <location>
        <begin position="55"/>
        <end position="97"/>
    </location>
</feature>
<evidence type="ECO:0000313" key="3">
    <source>
        <dbReference type="Proteomes" id="UP000294614"/>
    </source>
</evidence>
<dbReference type="NCBIfam" id="TIGR02684">
    <property type="entry name" value="dnstrm_HI1420"/>
    <property type="match status" value="1"/>
</dbReference>
<reference evidence="2 3" key="1">
    <citation type="submission" date="2019-03" db="EMBL/GenBank/DDBJ databases">
        <title>Genomic Encyclopedia of Type Strains, Phase IV (KMG-IV): sequencing the most valuable type-strain genomes for metagenomic binning, comparative biology and taxonomic classification.</title>
        <authorList>
            <person name="Goeker M."/>
        </authorList>
    </citation>
    <scope>NUCLEOTIDE SEQUENCE [LARGE SCALE GENOMIC DNA]</scope>
    <source>
        <strain evidence="2 3">DSM 24984</strain>
    </source>
</reference>
<protein>
    <submittedName>
        <fullName evidence="2">Putative addiction module antidote protein</fullName>
    </submittedName>
</protein>
<dbReference type="InterPro" id="IPR010982">
    <property type="entry name" value="Lambda_DNA-bd_dom_sf"/>
</dbReference>
<dbReference type="RefSeq" id="WP_132874082.1">
    <property type="nucleotide sequence ID" value="NZ_SMGG01000005.1"/>
</dbReference>
<proteinExistence type="predicted"/>
<gene>
    <name evidence="2" type="ORF">C8D98_2102</name>
</gene>
<dbReference type="AlphaFoldDB" id="A0A4R1K7Y7"/>
<keyword evidence="3" id="KW-1185">Reference proteome</keyword>
<dbReference type="EMBL" id="SMGG01000005">
    <property type="protein sequence ID" value="TCK59933.1"/>
    <property type="molecule type" value="Genomic_DNA"/>
</dbReference>
<dbReference type="SUPFAM" id="SSF47413">
    <property type="entry name" value="lambda repressor-like DNA-binding domains"/>
    <property type="match status" value="1"/>
</dbReference>
<evidence type="ECO:0000259" key="1">
    <source>
        <dbReference type="PROSITE" id="PS50943"/>
    </source>
</evidence>
<dbReference type="InterPro" id="IPR014057">
    <property type="entry name" value="HI1420"/>
</dbReference>
<dbReference type="PANTHER" id="PTHR40275:SF1">
    <property type="entry name" value="SSL7038 PROTEIN"/>
    <property type="match status" value="1"/>
</dbReference>